<keyword evidence="2" id="KW-0732">Signal</keyword>
<reference evidence="5 6" key="1">
    <citation type="journal article" date="2013" name="Genome Announc.">
        <title>Draft Genome Sequence of the Methanotrophic Gammaproteobacterium Methyloglobulus morosus DSM 22980 Strain KoM1.</title>
        <authorList>
            <person name="Poehlein A."/>
            <person name="Deutzmann J.S."/>
            <person name="Daniel R."/>
            <person name="Simeonova D.D."/>
        </authorList>
    </citation>
    <scope>NUCLEOTIDE SEQUENCE [LARGE SCALE GENOMIC DNA]</scope>
    <source>
        <strain evidence="5 6">KoM1</strain>
    </source>
</reference>
<dbReference type="InterPro" id="IPR039448">
    <property type="entry name" value="Beta_helix"/>
</dbReference>
<evidence type="ECO:0000313" key="6">
    <source>
        <dbReference type="Proteomes" id="UP000017842"/>
    </source>
</evidence>
<dbReference type="SUPFAM" id="SSF51126">
    <property type="entry name" value="Pectin lyase-like"/>
    <property type="match status" value="2"/>
</dbReference>
<dbReference type="PANTHER" id="PTHR36453">
    <property type="entry name" value="SECRETED PROTEIN-RELATED"/>
    <property type="match status" value="1"/>
</dbReference>
<dbReference type="InterPro" id="IPR003305">
    <property type="entry name" value="CenC_carb-bd"/>
</dbReference>
<dbReference type="PANTHER" id="PTHR36453:SF1">
    <property type="entry name" value="RIGHT HANDED BETA HELIX DOMAIN-CONTAINING PROTEIN"/>
    <property type="match status" value="1"/>
</dbReference>
<feature type="domain" description="CBM-cenC" evidence="3">
    <location>
        <begin position="130"/>
        <end position="258"/>
    </location>
</feature>
<comment type="caution">
    <text evidence="5">The sequence shown here is derived from an EMBL/GenBank/DDBJ whole genome shotgun (WGS) entry which is preliminary data.</text>
</comment>
<dbReference type="RefSeq" id="WP_023492983.1">
    <property type="nucleotide sequence ID" value="NZ_AYLO01000004.1"/>
</dbReference>
<organism evidence="5 6">
    <name type="scientific">Methyloglobulus morosus KoM1</name>
    <dbReference type="NCBI Taxonomy" id="1116472"/>
    <lineage>
        <taxon>Bacteria</taxon>
        <taxon>Pseudomonadati</taxon>
        <taxon>Pseudomonadota</taxon>
        <taxon>Gammaproteobacteria</taxon>
        <taxon>Methylococcales</taxon>
        <taxon>Methylococcaceae</taxon>
        <taxon>Methyloglobulus</taxon>
    </lineage>
</organism>
<evidence type="ECO:0000256" key="2">
    <source>
        <dbReference type="SAM" id="SignalP"/>
    </source>
</evidence>
<dbReference type="OrthoDB" id="1153097at2"/>
<dbReference type="InterPro" id="IPR006626">
    <property type="entry name" value="PbH1"/>
</dbReference>
<dbReference type="InterPro" id="IPR012334">
    <property type="entry name" value="Pectin_lyas_fold"/>
</dbReference>
<keyword evidence="6" id="KW-1185">Reference proteome</keyword>
<dbReference type="STRING" id="1116472.MGMO_4c00120"/>
<dbReference type="NCBIfam" id="TIGR03804">
    <property type="entry name" value="para_beta_helix"/>
    <property type="match status" value="1"/>
</dbReference>
<dbReference type="EMBL" id="AYLO01000004">
    <property type="protein sequence ID" value="ESS74100.1"/>
    <property type="molecule type" value="Genomic_DNA"/>
</dbReference>
<evidence type="ECO:0000259" key="4">
    <source>
        <dbReference type="Pfam" id="PF13229"/>
    </source>
</evidence>
<dbReference type="AlphaFoldDB" id="V5BLB9"/>
<evidence type="ECO:0000259" key="3">
    <source>
        <dbReference type="Pfam" id="PF02018"/>
    </source>
</evidence>
<dbReference type="SUPFAM" id="SSF49785">
    <property type="entry name" value="Galactose-binding domain-like"/>
    <property type="match status" value="2"/>
</dbReference>
<accession>V5BLB9</accession>
<keyword evidence="1" id="KW-0378">Hydrolase</keyword>
<dbReference type="InterPro" id="IPR022441">
    <property type="entry name" value="Para_beta_helix_rpt-2"/>
</dbReference>
<evidence type="ECO:0000256" key="1">
    <source>
        <dbReference type="ARBA" id="ARBA00022801"/>
    </source>
</evidence>
<dbReference type="GO" id="GO:0016798">
    <property type="term" value="F:hydrolase activity, acting on glycosyl bonds"/>
    <property type="evidence" value="ECO:0007669"/>
    <property type="project" value="InterPro"/>
</dbReference>
<dbReference type="eggNOG" id="COG4625">
    <property type="taxonomic scope" value="Bacteria"/>
</dbReference>
<dbReference type="SMART" id="SM00710">
    <property type="entry name" value="PbH1"/>
    <property type="match status" value="8"/>
</dbReference>
<evidence type="ECO:0000313" key="5">
    <source>
        <dbReference type="EMBL" id="ESS74100.1"/>
    </source>
</evidence>
<name>V5BLB9_9GAMM</name>
<dbReference type="InterPro" id="IPR011050">
    <property type="entry name" value="Pectin_lyase_fold/virulence"/>
</dbReference>
<feature type="chain" id="PRO_5004731438" evidence="2">
    <location>
        <begin position="22"/>
        <end position="1034"/>
    </location>
</feature>
<dbReference type="Gene3D" id="2.160.20.10">
    <property type="entry name" value="Single-stranded right-handed beta-helix, Pectin lyase-like"/>
    <property type="match status" value="3"/>
</dbReference>
<dbReference type="Proteomes" id="UP000017842">
    <property type="component" value="Unassembled WGS sequence"/>
</dbReference>
<dbReference type="Gene3D" id="2.60.120.260">
    <property type="entry name" value="Galactose-binding domain-like"/>
    <property type="match status" value="2"/>
</dbReference>
<gene>
    <name evidence="5" type="ORF">MGMO_4c00120</name>
</gene>
<feature type="domain" description="Right handed beta helix" evidence="4">
    <location>
        <begin position="430"/>
        <end position="572"/>
    </location>
</feature>
<dbReference type="Pfam" id="PF02018">
    <property type="entry name" value="CBM_4_9"/>
    <property type="match status" value="1"/>
</dbReference>
<feature type="signal peptide" evidence="2">
    <location>
        <begin position="1"/>
        <end position="21"/>
    </location>
</feature>
<proteinExistence type="predicted"/>
<sequence length="1034" mass="110744">MKFCYSLLTLVSLCYCTNAMAVTYYVDALNGNDSWSGTTSSISGTNGPWQSIAKVNATPLLPGDQVLFSCGQTWYETLKPSGNGTSTAKIYFGSYPSQCTNKPKITGFRSVAGYNWRQYQGNIWKTTLPQNLIINGNFSASVANWAKWPSDASQTFATICPTSVAGCMDFLAGTSASTSLANSNPFPLVGGKKYALTLSFYAASDTSINLIVRENGNSYRTLGLNKKVSGIGQWQTVNAEFTATQTLPNARLDIQVPTTKRIYIRYAQIQESGVQPTANMVLFDNDPVAIAHHPNVGHDPAQPESVYFRTVAASPVLTNANGSKFSAQIAVPDLELPTGVTITNGMKFRLRDADWEINDFAVTGVAAGTISFAPNTAYPLSKAGWGFYFYDALWMLDSAGEWFYDSAAQTLYVWTPTNENPGNRISFAAIDTAVDLRAKTSLTVDNLEIDGAATGIDIVSSSNITLQHLNIHNVTDYAINAQSSNVPTIANNLIDRVGVNGISAINSTNALIDSNELAEIGQFVKAGKSISIPLRSGVSIFGGLGSIVSNNSLSDIGGYGIRSQRDNLIETNLIQRSCAFISDCSAIYVDPASLRTTVQNNLVLDVLGNIDGTPDGTSKLANGIYLDDGASGMSVTGNTVNGTTNAIHIHNGSQNTVSQNLLYGNQDRLIWQQEDRVINGGLQGNIITGNQLFPTTNKGVAILNNSLVGNVDKFASYDSNHYSTIYSPVIVSEYGTSSLTDYTFLDWQKATTSTNVIRNNDLNGDNPAPITTYSLGTVGQNIVPDGDFSAGLQSWAVWNAGALTSSIAVEGCLPVSVNCGHVTAGASTSLVNSPKFAIIKGKTYRVSFDMKSTYTTGFLWLNVRFAGPTKYGSLKTDSTRVTPTADWKRYSFVFEASDTAANPALNDQGARFDINEIPAGQQLWIGNLEIAPMDLGSIGPIVTEMLVNKTDITTTADCPSRIQNPSLCSSYVNFPEGTVVTWPMSIPPRSGRIVFTQNLTLLDTDGDGIANSQDSCATTAKGLAVNLRGCSLLD</sequence>
<protein>
    <submittedName>
        <fullName evidence="5">Uncharacterized protein</fullName>
    </submittedName>
</protein>
<dbReference type="InterPro" id="IPR008979">
    <property type="entry name" value="Galactose-bd-like_sf"/>
</dbReference>
<dbReference type="Pfam" id="PF13229">
    <property type="entry name" value="Beta_helix"/>
    <property type="match status" value="1"/>
</dbReference>